<comment type="caution">
    <text evidence="1">The sequence shown here is derived from an EMBL/GenBank/DDBJ whole genome shotgun (WGS) entry which is preliminary data.</text>
</comment>
<sequence>MFQGISFSVSGKKLGAGCFLSFAHCNLALRFSLPVTGFRFHAELFYHSAQGGGHDTKSRLVVSLVCNRRSRQIVHTSLPGFSFRNVAL</sequence>
<dbReference type="Proteomes" id="UP001281614">
    <property type="component" value="Unassembled WGS sequence"/>
</dbReference>
<name>A0AAD9Y0S4_COLKA</name>
<protein>
    <submittedName>
        <fullName evidence="1">Uncharacterized protein</fullName>
    </submittedName>
</protein>
<organism evidence="1 2">
    <name type="scientific">Colletotrichum kahawae</name>
    <name type="common">Coffee berry disease fungus</name>
    <dbReference type="NCBI Taxonomy" id="34407"/>
    <lineage>
        <taxon>Eukaryota</taxon>
        <taxon>Fungi</taxon>
        <taxon>Dikarya</taxon>
        <taxon>Ascomycota</taxon>
        <taxon>Pezizomycotina</taxon>
        <taxon>Sordariomycetes</taxon>
        <taxon>Hypocreomycetidae</taxon>
        <taxon>Glomerellales</taxon>
        <taxon>Glomerellaceae</taxon>
        <taxon>Colletotrichum</taxon>
        <taxon>Colletotrichum gloeosporioides species complex</taxon>
    </lineage>
</organism>
<dbReference type="AlphaFoldDB" id="A0AAD9Y0S4"/>
<evidence type="ECO:0000313" key="2">
    <source>
        <dbReference type="Proteomes" id="UP001281614"/>
    </source>
</evidence>
<accession>A0AAD9Y0S4</accession>
<dbReference type="EMBL" id="VYYT01000666">
    <property type="protein sequence ID" value="KAK2730417.1"/>
    <property type="molecule type" value="Genomic_DNA"/>
</dbReference>
<evidence type="ECO:0000313" key="1">
    <source>
        <dbReference type="EMBL" id="KAK2730417.1"/>
    </source>
</evidence>
<keyword evidence="2" id="KW-1185">Reference proteome</keyword>
<proteinExistence type="predicted"/>
<gene>
    <name evidence="1" type="ORF">CKAH01_09531</name>
</gene>
<reference evidence="1" key="1">
    <citation type="submission" date="2023-02" db="EMBL/GenBank/DDBJ databases">
        <title>Colletotrichum kahawae CIFC_Que2 genome sequencing and assembly.</title>
        <authorList>
            <person name="Baroncelli R."/>
        </authorList>
    </citation>
    <scope>NUCLEOTIDE SEQUENCE</scope>
    <source>
        <strain evidence="1">CIFC_Que2</strain>
    </source>
</reference>